<organism evidence="2 3">
    <name type="scientific">Allacma fusca</name>
    <dbReference type="NCBI Taxonomy" id="39272"/>
    <lineage>
        <taxon>Eukaryota</taxon>
        <taxon>Metazoa</taxon>
        <taxon>Ecdysozoa</taxon>
        <taxon>Arthropoda</taxon>
        <taxon>Hexapoda</taxon>
        <taxon>Collembola</taxon>
        <taxon>Symphypleona</taxon>
        <taxon>Sminthuridae</taxon>
        <taxon>Allacma</taxon>
    </lineage>
</organism>
<dbReference type="EMBL" id="CAJVCH010538381">
    <property type="protein sequence ID" value="CAG7826039.1"/>
    <property type="molecule type" value="Genomic_DNA"/>
</dbReference>
<reference evidence="2" key="1">
    <citation type="submission" date="2021-06" db="EMBL/GenBank/DDBJ databases">
        <authorList>
            <person name="Hodson N. C."/>
            <person name="Mongue J. A."/>
            <person name="Jaron S. K."/>
        </authorList>
    </citation>
    <scope>NUCLEOTIDE SEQUENCE</scope>
</reference>
<evidence type="ECO:0000313" key="2">
    <source>
        <dbReference type="EMBL" id="CAG7826039.1"/>
    </source>
</evidence>
<evidence type="ECO:0000256" key="1">
    <source>
        <dbReference type="SAM" id="MobiDB-lite"/>
    </source>
</evidence>
<feature type="region of interest" description="Disordered" evidence="1">
    <location>
        <begin position="1"/>
        <end position="70"/>
    </location>
</feature>
<gene>
    <name evidence="2" type="ORF">AFUS01_LOCUS36110</name>
</gene>
<feature type="compositionally biased region" description="Basic and acidic residues" evidence="1">
    <location>
        <begin position="41"/>
        <end position="57"/>
    </location>
</feature>
<name>A0A8J2LMN7_9HEXA</name>
<sequence length="190" mass="21345">MEAVTKRPPKPNKFLASTPAVSPSQRFKYDGEVPTTANHRVPADDVNHDRTFLDSRRNPATPVRVGTGHAEAQTQLHLSPIDRLEEDRLIYTLVHRGENDTTLPVTTAVRTGNLRAGFPFPTPHCMKRAPRDKYESLLEGLQLLKCLESIQDNDGIPEQQDFSSTMGRKNTNVNVVQAQKNFEFTEVRPS</sequence>
<evidence type="ECO:0000313" key="3">
    <source>
        <dbReference type="Proteomes" id="UP000708208"/>
    </source>
</evidence>
<protein>
    <submittedName>
        <fullName evidence="2">Uncharacterized protein</fullName>
    </submittedName>
</protein>
<dbReference type="Proteomes" id="UP000708208">
    <property type="component" value="Unassembled WGS sequence"/>
</dbReference>
<accession>A0A8J2LMN7</accession>
<keyword evidence="3" id="KW-1185">Reference proteome</keyword>
<comment type="caution">
    <text evidence="2">The sequence shown here is derived from an EMBL/GenBank/DDBJ whole genome shotgun (WGS) entry which is preliminary data.</text>
</comment>
<proteinExistence type="predicted"/>
<dbReference type="AlphaFoldDB" id="A0A8J2LMN7"/>